<sequence length="170" mass="20054">MKPFFIRLFLWSWLLTLPISSVGAYWTYRTVDRFYTFGVRYKPSPAKFDLHTVGQYEYETLRQRVAAAASRITKSNPSSLPLIHLFVPEANLAILESHMPQSGYDYVKARMLIDGKLEKVQIKYRGDFVYHWGYDKKSMRVRTTRQNLFQGVRSFNLQAPKRDQQLNTYL</sequence>
<feature type="non-terminal residue" evidence="1">
    <location>
        <position position="170"/>
    </location>
</feature>
<proteinExistence type="predicted"/>
<protein>
    <submittedName>
        <fullName evidence="1">Uncharacterized protein</fullName>
    </submittedName>
</protein>
<reference evidence="1" key="1">
    <citation type="submission" date="2018-05" db="EMBL/GenBank/DDBJ databases">
        <authorList>
            <person name="Lanie J.A."/>
            <person name="Ng W.-L."/>
            <person name="Kazmierczak K.M."/>
            <person name="Andrzejewski T.M."/>
            <person name="Davidsen T.M."/>
            <person name="Wayne K.J."/>
            <person name="Tettelin H."/>
            <person name="Glass J.I."/>
            <person name="Rusch D."/>
            <person name="Podicherti R."/>
            <person name="Tsui H.-C.T."/>
            <person name="Winkler M.E."/>
        </authorList>
    </citation>
    <scope>NUCLEOTIDE SEQUENCE</scope>
</reference>
<evidence type="ECO:0000313" key="1">
    <source>
        <dbReference type="EMBL" id="SVB24600.1"/>
    </source>
</evidence>
<dbReference type="AlphaFoldDB" id="A0A382CEX9"/>
<dbReference type="EMBL" id="UINC01034172">
    <property type="protein sequence ID" value="SVB24600.1"/>
    <property type="molecule type" value="Genomic_DNA"/>
</dbReference>
<organism evidence="1">
    <name type="scientific">marine metagenome</name>
    <dbReference type="NCBI Taxonomy" id="408172"/>
    <lineage>
        <taxon>unclassified sequences</taxon>
        <taxon>metagenomes</taxon>
        <taxon>ecological metagenomes</taxon>
    </lineage>
</organism>
<gene>
    <name evidence="1" type="ORF">METZ01_LOCUS177454</name>
</gene>
<name>A0A382CEX9_9ZZZZ</name>
<accession>A0A382CEX9</accession>